<proteinExistence type="inferred from homology"/>
<dbReference type="Pfam" id="PF07787">
    <property type="entry name" value="TMEM43"/>
    <property type="match status" value="1"/>
</dbReference>
<keyword evidence="9" id="KW-0539">Nucleus</keyword>
<protein>
    <submittedName>
        <fullName evidence="11">Uncharacterized protein</fullName>
    </submittedName>
</protein>
<feature type="transmembrane region" description="Helical" evidence="10">
    <location>
        <begin position="24"/>
        <end position="44"/>
    </location>
</feature>
<dbReference type="EMBL" id="MLAK01000627">
    <property type="protein sequence ID" value="OHT09922.1"/>
    <property type="molecule type" value="Genomic_DNA"/>
</dbReference>
<comment type="subcellular location">
    <subcellularLocation>
        <location evidence="1">Endomembrane system</location>
        <topology evidence="1">Multi-pass membrane protein</topology>
    </subcellularLocation>
    <subcellularLocation>
        <location evidence="3">Endoplasmic reticulum membrane</location>
    </subcellularLocation>
    <subcellularLocation>
        <location evidence="2">Nucleus envelope</location>
    </subcellularLocation>
</comment>
<dbReference type="AlphaFoldDB" id="A0A1J4KFX1"/>
<keyword evidence="6" id="KW-0256">Endoplasmic reticulum</keyword>
<dbReference type="InterPro" id="IPR012430">
    <property type="entry name" value="TMEM43_fam"/>
</dbReference>
<name>A0A1J4KFX1_9EUKA</name>
<evidence type="ECO:0000256" key="6">
    <source>
        <dbReference type="ARBA" id="ARBA00022824"/>
    </source>
</evidence>
<feature type="transmembrane region" description="Helical" evidence="10">
    <location>
        <begin position="319"/>
        <end position="338"/>
    </location>
</feature>
<dbReference type="GeneID" id="94826632"/>
<comment type="caution">
    <text evidence="11">The sequence shown here is derived from an EMBL/GenBank/DDBJ whole genome shotgun (WGS) entry which is preliminary data.</text>
</comment>
<evidence type="ECO:0000256" key="4">
    <source>
        <dbReference type="ARBA" id="ARBA00006627"/>
    </source>
</evidence>
<evidence type="ECO:0000256" key="7">
    <source>
        <dbReference type="ARBA" id="ARBA00022989"/>
    </source>
</evidence>
<evidence type="ECO:0000256" key="10">
    <source>
        <dbReference type="SAM" id="Phobius"/>
    </source>
</evidence>
<dbReference type="PANTHER" id="PTHR13416">
    <property type="match status" value="1"/>
</dbReference>
<sequence length="369" mass="43411">MQNPMIKMISSLYRAINRIFIRENWFWTAFAAIRIIGTTIFYLICEYQYSRLLKTACRISSNITNINQATYDPSFNDSFVYLKTDNAMYPLLTDFDFGVQAQTAILRRTVDYCQWLEEGFDSTDKTTRTRRYLKVWIKSPLDSTNFMDARYFNPPNLSYSEKEISKDIEIGLYNVNSRLFRGNKDFSPFVPFKDHMEILPTFNQSFKYIGDGFFYFSFNQTKQFESFDKCTPGDVRIRITLFMPQKLTVVGYLTNMTIDTKIVNNIEMGGARNGFIGAEYLLSSQHQNKWKFAITARIIAILSSMILIVARSTSQKAKIWNFSMFAILVLFVRSLMWNNKFLNPYYWFTILFVLALVYTTREEQYVTFD</sequence>
<evidence type="ECO:0000256" key="1">
    <source>
        <dbReference type="ARBA" id="ARBA00004127"/>
    </source>
</evidence>
<keyword evidence="12" id="KW-1185">Reference proteome</keyword>
<dbReference type="OrthoDB" id="410725at2759"/>
<organism evidence="11 12">
    <name type="scientific">Tritrichomonas foetus</name>
    <dbReference type="NCBI Taxonomy" id="1144522"/>
    <lineage>
        <taxon>Eukaryota</taxon>
        <taxon>Metamonada</taxon>
        <taxon>Parabasalia</taxon>
        <taxon>Tritrichomonadida</taxon>
        <taxon>Tritrichomonadidae</taxon>
        <taxon>Tritrichomonas</taxon>
    </lineage>
</organism>
<dbReference type="GO" id="GO:0005637">
    <property type="term" value="C:nuclear inner membrane"/>
    <property type="evidence" value="ECO:0007669"/>
    <property type="project" value="TreeGrafter"/>
</dbReference>
<dbReference type="GO" id="GO:0005789">
    <property type="term" value="C:endoplasmic reticulum membrane"/>
    <property type="evidence" value="ECO:0007669"/>
    <property type="project" value="UniProtKB-SubCell"/>
</dbReference>
<evidence type="ECO:0000313" key="12">
    <source>
        <dbReference type="Proteomes" id="UP000179807"/>
    </source>
</evidence>
<evidence type="ECO:0000256" key="8">
    <source>
        <dbReference type="ARBA" id="ARBA00023136"/>
    </source>
</evidence>
<keyword evidence="8 10" id="KW-0472">Membrane</keyword>
<keyword evidence="7 10" id="KW-1133">Transmembrane helix</keyword>
<feature type="transmembrane region" description="Helical" evidence="10">
    <location>
        <begin position="290"/>
        <end position="310"/>
    </location>
</feature>
<reference evidence="11" key="1">
    <citation type="submission" date="2016-10" db="EMBL/GenBank/DDBJ databases">
        <authorList>
            <person name="Benchimol M."/>
            <person name="Almeida L.G."/>
            <person name="Vasconcelos A.T."/>
            <person name="Perreira-Neves A."/>
            <person name="Rosa I.A."/>
            <person name="Tasca T."/>
            <person name="Bogo M.R."/>
            <person name="de Souza W."/>
        </authorList>
    </citation>
    <scope>NUCLEOTIDE SEQUENCE [LARGE SCALE GENOMIC DNA]</scope>
    <source>
        <strain evidence="11">K</strain>
    </source>
</reference>
<evidence type="ECO:0000256" key="2">
    <source>
        <dbReference type="ARBA" id="ARBA00004259"/>
    </source>
</evidence>
<dbReference type="RefSeq" id="XP_068363058.1">
    <property type="nucleotide sequence ID" value="XM_068491928.1"/>
</dbReference>
<feature type="transmembrane region" description="Helical" evidence="10">
    <location>
        <begin position="344"/>
        <end position="360"/>
    </location>
</feature>
<dbReference type="Proteomes" id="UP000179807">
    <property type="component" value="Unassembled WGS sequence"/>
</dbReference>
<keyword evidence="5 10" id="KW-0812">Transmembrane</keyword>
<evidence type="ECO:0000256" key="3">
    <source>
        <dbReference type="ARBA" id="ARBA00004586"/>
    </source>
</evidence>
<evidence type="ECO:0000313" key="11">
    <source>
        <dbReference type="EMBL" id="OHT09922.1"/>
    </source>
</evidence>
<comment type="similarity">
    <text evidence="4">Belongs to the TMEM43 family.</text>
</comment>
<evidence type="ECO:0000256" key="9">
    <source>
        <dbReference type="ARBA" id="ARBA00023242"/>
    </source>
</evidence>
<evidence type="ECO:0000256" key="5">
    <source>
        <dbReference type="ARBA" id="ARBA00022692"/>
    </source>
</evidence>
<gene>
    <name evidence="11" type="ORF">TRFO_04482</name>
</gene>
<dbReference type="PANTHER" id="PTHR13416:SF2">
    <property type="entry name" value="TRANSMEMBRANE PROTEIN 43"/>
    <property type="match status" value="1"/>
</dbReference>
<dbReference type="GO" id="GO:0071763">
    <property type="term" value="P:nuclear membrane organization"/>
    <property type="evidence" value="ECO:0007669"/>
    <property type="project" value="TreeGrafter"/>
</dbReference>
<dbReference type="GO" id="GO:0006629">
    <property type="term" value="P:lipid metabolic process"/>
    <property type="evidence" value="ECO:0007669"/>
    <property type="project" value="TreeGrafter"/>
</dbReference>
<dbReference type="VEuPathDB" id="TrichDB:TRFO_04482"/>
<accession>A0A1J4KFX1</accession>